<evidence type="ECO:0000313" key="12">
    <source>
        <dbReference type="Proteomes" id="UP000267027"/>
    </source>
</evidence>
<evidence type="ECO:0000256" key="3">
    <source>
        <dbReference type="ARBA" id="ARBA00022448"/>
    </source>
</evidence>
<comment type="pathway">
    <text evidence="1">Lipid metabolism; fatty acid beta-oxidation.</text>
</comment>
<gene>
    <name evidence="11" type="ORF">ACOC_LOCUS10169</name>
</gene>
<dbReference type="Gene3D" id="3.30.559.10">
    <property type="entry name" value="Chloramphenicol acetyltransferase-like domain"/>
    <property type="match status" value="1"/>
</dbReference>
<dbReference type="OMA" id="WKLSTSH"/>
<keyword evidence="6" id="KW-0443">Lipid metabolism</keyword>
<proteinExistence type="inferred from homology"/>
<reference evidence="13" key="1">
    <citation type="submission" date="2017-02" db="UniProtKB">
        <authorList>
            <consortium name="WormBaseParasite"/>
        </authorList>
    </citation>
    <scope>IDENTIFICATION</scope>
</reference>
<dbReference type="SUPFAM" id="SSF52777">
    <property type="entry name" value="CoA-dependent acyltransferases"/>
    <property type="match status" value="2"/>
</dbReference>
<dbReference type="InterPro" id="IPR000542">
    <property type="entry name" value="Carn_acyl_trans"/>
</dbReference>
<evidence type="ECO:0000313" key="13">
    <source>
        <dbReference type="WBParaSite" id="ACOC_0001016801-mRNA-1"/>
    </source>
</evidence>
<dbReference type="PANTHER" id="PTHR22589:SF99">
    <property type="entry name" value="CHOLINE_CARNITINE ACYLTRANSFERASE DOMAIN-CONTAINING PROTEIN"/>
    <property type="match status" value="1"/>
</dbReference>
<dbReference type="OrthoDB" id="240216at2759"/>
<dbReference type="GO" id="GO:0004095">
    <property type="term" value="F:carnitine O-palmitoyltransferase activity"/>
    <property type="evidence" value="ECO:0007669"/>
    <property type="project" value="TreeGrafter"/>
</dbReference>
<evidence type="ECO:0000256" key="5">
    <source>
        <dbReference type="ARBA" id="ARBA00022832"/>
    </source>
</evidence>
<keyword evidence="3" id="KW-0813">Transport</keyword>
<dbReference type="PANTHER" id="PTHR22589">
    <property type="entry name" value="CARNITINE O-ACYLTRANSFERASE"/>
    <property type="match status" value="1"/>
</dbReference>
<keyword evidence="5" id="KW-0276">Fatty acid metabolism</keyword>
<dbReference type="InterPro" id="IPR039551">
    <property type="entry name" value="Cho/carn_acyl_trans"/>
</dbReference>
<dbReference type="EMBL" id="UYYA01004420">
    <property type="protein sequence ID" value="VDM61754.1"/>
    <property type="molecule type" value="Genomic_DNA"/>
</dbReference>
<dbReference type="Gene3D" id="1.10.275.20">
    <property type="entry name" value="Choline/Carnitine o-acyltransferase"/>
    <property type="match status" value="1"/>
</dbReference>
<reference evidence="11 12" key="2">
    <citation type="submission" date="2018-11" db="EMBL/GenBank/DDBJ databases">
        <authorList>
            <consortium name="Pathogen Informatics"/>
        </authorList>
    </citation>
    <scope>NUCLEOTIDE SEQUENCE [LARGE SCALE GENOMIC DNA]</scope>
    <source>
        <strain evidence="11 12">Costa Rica</strain>
    </source>
</reference>
<dbReference type="GO" id="GO:0006635">
    <property type="term" value="P:fatty acid beta-oxidation"/>
    <property type="evidence" value="ECO:0007669"/>
    <property type="project" value="UniProtKB-UniPathway"/>
</dbReference>
<protein>
    <submittedName>
        <fullName evidence="13">Carn_acyltransf domain-containing protein</fullName>
    </submittedName>
</protein>
<keyword evidence="12" id="KW-1185">Reference proteome</keyword>
<dbReference type="Gene3D" id="3.30.559.70">
    <property type="entry name" value="Choline/Carnitine o-acyltransferase, domain 2"/>
    <property type="match status" value="1"/>
</dbReference>
<dbReference type="UniPathway" id="UPA00659"/>
<sequence>MKWVQASMDNRLWPVRPLYFTIGVTSMGLCVISIVTAYIPVFLLRQFLSCFYFSYKRYLFEDPKKPSLATKVWHICHKLLLLISPPILKSNENLLPSPTVPNLEETVFRYLDSVKNILRKVECMKRNKQAQSFLENEGRRLQKCAWIMSMTSDNYITPLWEKYAYLYRRCPLLVHSSVAHADLLNVPANRRMTEAFMAAHISYYECMSQLAIDRQAVKPLGNGLVCSNHYDKLYSTCRIPGERIDKLMNYGISKHIVAIVDGRFYKVMLCDEENRIYSINQLAKIYTEMLSRGEKAQGSARKVAALTADSRDRWAHNRLKFFVQHPVNAVTLRQIESYGYDDVRPDFEENPDKISHFLRNMLTGNGIDRWADKSLNYVVSKNGRVLQLLQSSCCREFGKGLIKAFGVSPDAFVQMAIQLANYWDQERFVLTYESASARFYKNSRTETLRTVTNESCEFVLSMLNERRLRAACAVHTKRNKETGQGIDKHLFVLYLLSQGSFISSPFLDHYIVQPWLLSTSHIPNVTNQINEDDEVWKSWIGACFGAVTPRGYGVCYRFGGNHSIFAHVTSYKSAENTDSTRFRCHLSNAFREMANLFSTGTAF</sequence>
<keyword evidence="4" id="KW-0808">Transferase</keyword>
<comment type="catalytic activity">
    <reaction evidence="8">
        <text>4,8-dimethylnonanoyl-CoA + (R)-carnitine = O-4,8-dimethylnonanoyl-(R)-carnitine + CoA</text>
        <dbReference type="Rhea" id="RHEA:44860"/>
        <dbReference type="ChEBI" id="CHEBI:16347"/>
        <dbReference type="ChEBI" id="CHEBI:57287"/>
        <dbReference type="ChEBI" id="CHEBI:77061"/>
        <dbReference type="ChEBI" id="CHEBI:84654"/>
    </reaction>
</comment>
<dbReference type="Proteomes" id="UP000267027">
    <property type="component" value="Unassembled WGS sequence"/>
</dbReference>
<feature type="transmembrane region" description="Helical" evidence="9">
    <location>
        <begin position="20"/>
        <end position="44"/>
    </location>
</feature>
<evidence type="ECO:0000256" key="9">
    <source>
        <dbReference type="SAM" id="Phobius"/>
    </source>
</evidence>
<organism evidence="13">
    <name type="scientific">Angiostrongylus costaricensis</name>
    <name type="common">Nematode worm</name>
    <dbReference type="NCBI Taxonomy" id="334426"/>
    <lineage>
        <taxon>Eukaryota</taxon>
        <taxon>Metazoa</taxon>
        <taxon>Ecdysozoa</taxon>
        <taxon>Nematoda</taxon>
        <taxon>Chromadorea</taxon>
        <taxon>Rhabditida</taxon>
        <taxon>Rhabditina</taxon>
        <taxon>Rhabditomorpha</taxon>
        <taxon>Strongyloidea</taxon>
        <taxon>Metastrongylidae</taxon>
        <taxon>Angiostrongylus</taxon>
    </lineage>
</organism>
<dbReference type="InterPro" id="IPR042572">
    <property type="entry name" value="Carn_acyl_trans_N"/>
</dbReference>
<evidence type="ECO:0000256" key="1">
    <source>
        <dbReference type="ARBA" id="ARBA00005005"/>
    </source>
</evidence>
<evidence type="ECO:0000313" key="11">
    <source>
        <dbReference type="EMBL" id="VDM61754.1"/>
    </source>
</evidence>
<dbReference type="GO" id="GO:0009437">
    <property type="term" value="P:carnitine metabolic process"/>
    <property type="evidence" value="ECO:0007669"/>
    <property type="project" value="TreeGrafter"/>
</dbReference>
<name>A0A0R3PVS9_ANGCS</name>
<evidence type="ECO:0000256" key="6">
    <source>
        <dbReference type="ARBA" id="ARBA00023098"/>
    </source>
</evidence>
<dbReference type="InterPro" id="IPR023213">
    <property type="entry name" value="CAT-like_dom_sf"/>
</dbReference>
<dbReference type="AlphaFoldDB" id="A0A0R3PVS9"/>
<dbReference type="GO" id="GO:0005739">
    <property type="term" value="C:mitochondrion"/>
    <property type="evidence" value="ECO:0007669"/>
    <property type="project" value="TreeGrafter"/>
</dbReference>
<dbReference type="InterPro" id="IPR042231">
    <property type="entry name" value="Cho/carn_acyl_trans_2"/>
</dbReference>
<feature type="domain" description="Choline/carnitine acyltransferase" evidence="10">
    <location>
        <begin position="100"/>
        <end position="393"/>
    </location>
</feature>
<evidence type="ECO:0000256" key="7">
    <source>
        <dbReference type="ARBA" id="ARBA00023315"/>
    </source>
</evidence>
<evidence type="ECO:0000256" key="2">
    <source>
        <dbReference type="ARBA" id="ARBA00005232"/>
    </source>
</evidence>
<dbReference type="STRING" id="334426.A0A0R3PVS9"/>
<comment type="similarity">
    <text evidence="2">Belongs to the carnitine/choline acetyltransferase family.</text>
</comment>
<dbReference type="Pfam" id="PF00755">
    <property type="entry name" value="Carn_acyltransf"/>
    <property type="match status" value="2"/>
</dbReference>
<evidence type="ECO:0000256" key="4">
    <source>
        <dbReference type="ARBA" id="ARBA00022679"/>
    </source>
</evidence>
<evidence type="ECO:0000256" key="8">
    <source>
        <dbReference type="ARBA" id="ARBA00048999"/>
    </source>
</evidence>
<keyword evidence="9" id="KW-1133">Transmembrane helix</keyword>
<feature type="domain" description="Choline/carnitine acyltransferase" evidence="10">
    <location>
        <begin position="394"/>
        <end position="587"/>
    </location>
</feature>
<accession>A0A0R3PVS9</accession>
<keyword evidence="9" id="KW-0472">Membrane</keyword>
<keyword evidence="7" id="KW-0012">Acyltransferase</keyword>
<keyword evidence="9" id="KW-0812">Transmembrane</keyword>
<dbReference type="WBParaSite" id="ACOC_0001016801-mRNA-1">
    <property type="protein sequence ID" value="ACOC_0001016801-mRNA-1"/>
    <property type="gene ID" value="ACOC_0001016801"/>
</dbReference>
<evidence type="ECO:0000259" key="10">
    <source>
        <dbReference type="Pfam" id="PF00755"/>
    </source>
</evidence>